<dbReference type="AlphaFoldDB" id="A0A6P2BY20"/>
<proteinExistence type="predicted"/>
<dbReference type="InterPro" id="IPR010921">
    <property type="entry name" value="Trp_repressor/repl_initiator"/>
</dbReference>
<evidence type="ECO:0000313" key="2">
    <source>
        <dbReference type="EMBL" id="TVZ04002.1"/>
    </source>
</evidence>
<dbReference type="OrthoDB" id="9803878at2"/>
<dbReference type="Gene3D" id="1.10.10.60">
    <property type="entry name" value="Homeodomain-like"/>
    <property type="match status" value="1"/>
</dbReference>
<protein>
    <submittedName>
        <fullName evidence="2">Uncharacterized protein</fullName>
    </submittedName>
</protein>
<evidence type="ECO:0000256" key="1">
    <source>
        <dbReference type="SAM" id="MobiDB-lite"/>
    </source>
</evidence>
<sequence>MILQEWLSSDYRPGRTGHPEEWKTEAIRQVASLGLPKTRVAKHLGITRATLDRWLREDSEQMWQGLRGWTQKRPDAAEGETIRQGCISPEDAE</sequence>
<dbReference type="RefSeq" id="WP_145853872.1">
    <property type="nucleotide sequence ID" value="NZ_RPFW01000003.1"/>
</dbReference>
<organism evidence="2 3">
    <name type="scientific">Trebonia kvetii</name>
    <dbReference type="NCBI Taxonomy" id="2480626"/>
    <lineage>
        <taxon>Bacteria</taxon>
        <taxon>Bacillati</taxon>
        <taxon>Actinomycetota</taxon>
        <taxon>Actinomycetes</taxon>
        <taxon>Streptosporangiales</taxon>
        <taxon>Treboniaceae</taxon>
        <taxon>Trebonia</taxon>
    </lineage>
</organism>
<gene>
    <name evidence="2" type="ORF">EAS64_16400</name>
</gene>
<dbReference type="Proteomes" id="UP000460272">
    <property type="component" value="Unassembled WGS sequence"/>
</dbReference>
<keyword evidence="3" id="KW-1185">Reference proteome</keyword>
<feature type="region of interest" description="Disordered" evidence="1">
    <location>
        <begin position="69"/>
        <end position="93"/>
    </location>
</feature>
<reference evidence="2 3" key="1">
    <citation type="submission" date="2018-11" db="EMBL/GenBank/DDBJ databases">
        <title>Trebonia kvetii gen.nov., sp.nov., a novel acidophilic actinobacterium, and proposal of the new actinobacterial family Treboniaceae fam. nov.</title>
        <authorList>
            <person name="Rapoport D."/>
            <person name="Sagova-Mareckova M."/>
            <person name="Sedlacek I."/>
            <person name="Provaznik J."/>
            <person name="Kralova S."/>
            <person name="Pavlinic D."/>
            <person name="Benes V."/>
            <person name="Kopecky J."/>
        </authorList>
    </citation>
    <scope>NUCLEOTIDE SEQUENCE [LARGE SCALE GENOMIC DNA]</scope>
    <source>
        <strain evidence="2 3">15Tr583</strain>
    </source>
</reference>
<dbReference type="Pfam" id="PF13384">
    <property type="entry name" value="HTH_23"/>
    <property type="match status" value="1"/>
</dbReference>
<comment type="caution">
    <text evidence="2">The sequence shown here is derived from an EMBL/GenBank/DDBJ whole genome shotgun (WGS) entry which is preliminary data.</text>
</comment>
<name>A0A6P2BY20_9ACTN</name>
<dbReference type="EMBL" id="RPFW01000003">
    <property type="protein sequence ID" value="TVZ04002.1"/>
    <property type="molecule type" value="Genomic_DNA"/>
</dbReference>
<dbReference type="GO" id="GO:0043565">
    <property type="term" value="F:sequence-specific DNA binding"/>
    <property type="evidence" value="ECO:0007669"/>
    <property type="project" value="InterPro"/>
</dbReference>
<accession>A0A6P2BY20</accession>
<evidence type="ECO:0000313" key="3">
    <source>
        <dbReference type="Proteomes" id="UP000460272"/>
    </source>
</evidence>
<dbReference type="SUPFAM" id="SSF48295">
    <property type="entry name" value="TrpR-like"/>
    <property type="match status" value="1"/>
</dbReference>